<evidence type="ECO:0000256" key="1">
    <source>
        <dbReference type="ARBA" id="ARBA00022679"/>
    </source>
</evidence>
<dbReference type="PANTHER" id="PTHR34069">
    <property type="entry name" value="3-OXOACYL-[ACYL-CARRIER-PROTEIN] SYNTHASE 3"/>
    <property type="match status" value="1"/>
</dbReference>
<dbReference type="InterPro" id="IPR016039">
    <property type="entry name" value="Thiolase-like"/>
</dbReference>
<reference evidence="5 6" key="1">
    <citation type="submission" date="2018-05" db="EMBL/GenBank/DDBJ databases">
        <title>A metagenomic window into the 2 km-deep terrestrial subsurface aquifer revealed taxonomically and functionally diverse microbial community comprising novel uncultured bacterial lineages.</title>
        <authorList>
            <person name="Kadnikov V.V."/>
            <person name="Mardanov A.V."/>
            <person name="Beletsky A.V."/>
            <person name="Banks D."/>
            <person name="Pimenov N.V."/>
            <person name="Frank Y.A."/>
            <person name="Karnachuk O.V."/>
            <person name="Ravin N.V."/>
        </authorList>
    </citation>
    <scope>NUCLEOTIDE SEQUENCE [LARGE SCALE GENOMIC DNA]</scope>
    <source>
        <strain evidence="5">BY5</strain>
    </source>
</reference>
<protein>
    <submittedName>
        <fullName evidence="5">3-oxoacyl-[ACP] synthase III in alkane synthesis cluster</fullName>
    </submittedName>
</protein>
<dbReference type="Proteomes" id="UP000252355">
    <property type="component" value="Unassembled WGS sequence"/>
</dbReference>
<accession>A0A367ZNT2</accession>
<gene>
    <name evidence="5" type="ORF">OZSIB_0384</name>
</gene>
<dbReference type="EMBL" id="QOQW01000016">
    <property type="protein sequence ID" value="RCK79042.1"/>
    <property type="molecule type" value="Genomic_DNA"/>
</dbReference>
<keyword evidence="2" id="KW-0012">Acyltransferase</keyword>
<dbReference type="AlphaFoldDB" id="A0A367ZNT2"/>
<dbReference type="InterPro" id="IPR013747">
    <property type="entry name" value="ACP_syn_III_C"/>
</dbReference>
<dbReference type="InterPro" id="IPR020616">
    <property type="entry name" value="Thiolase_N"/>
</dbReference>
<dbReference type="GO" id="GO:0016747">
    <property type="term" value="F:acyltransferase activity, transferring groups other than amino-acyl groups"/>
    <property type="evidence" value="ECO:0007669"/>
    <property type="project" value="InterPro"/>
</dbReference>
<dbReference type="CDD" id="cd00830">
    <property type="entry name" value="KAS_III"/>
    <property type="match status" value="1"/>
</dbReference>
<name>A0A367ZNT2_9BACT</name>
<evidence type="ECO:0000313" key="6">
    <source>
        <dbReference type="Proteomes" id="UP000252355"/>
    </source>
</evidence>
<evidence type="ECO:0000256" key="2">
    <source>
        <dbReference type="ARBA" id="ARBA00023315"/>
    </source>
</evidence>
<keyword evidence="1" id="KW-0808">Transferase</keyword>
<dbReference type="Gene3D" id="3.40.47.10">
    <property type="match status" value="2"/>
</dbReference>
<dbReference type="SUPFAM" id="SSF53901">
    <property type="entry name" value="Thiolase-like"/>
    <property type="match status" value="1"/>
</dbReference>
<dbReference type="Pfam" id="PF08541">
    <property type="entry name" value="ACP_syn_III_C"/>
    <property type="match status" value="1"/>
</dbReference>
<proteinExistence type="predicted"/>
<feature type="domain" description="Beta-ketoacyl-[acyl-carrier-protein] synthase III C-terminal" evidence="4">
    <location>
        <begin position="259"/>
        <end position="339"/>
    </location>
</feature>
<dbReference type="Pfam" id="PF00108">
    <property type="entry name" value="Thiolase_N"/>
    <property type="match status" value="1"/>
</dbReference>
<dbReference type="GO" id="GO:0044550">
    <property type="term" value="P:secondary metabolite biosynthetic process"/>
    <property type="evidence" value="ECO:0007669"/>
    <property type="project" value="TreeGrafter"/>
</dbReference>
<comment type="caution">
    <text evidence="5">The sequence shown here is derived from an EMBL/GenBank/DDBJ whole genome shotgun (WGS) entry which is preliminary data.</text>
</comment>
<dbReference type="PANTHER" id="PTHR34069:SF3">
    <property type="entry name" value="ACYL-COA:ACYL-COA ALKYLTRANSFERASE"/>
    <property type="match status" value="1"/>
</dbReference>
<evidence type="ECO:0000313" key="5">
    <source>
        <dbReference type="EMBL" id="RCK79042.1"/>
    </source>
</evidence>
<dbReference type="NCBIfam" id="NF006720">
    <property type="entry name" value="PRK09258.1"/>
    <property type="match status" value="1"/>
</dbReference>
<evidence type="ECO:0000259" key="4">
    <source>
        <dbReference type="Pfam" id="PF08541"/>
    </source>
</evidence>
<evidence type="ECO:0000259" key="3">
    <source>
        <dbReference type="Pfam" id="PF00108"/>
    </source>
</evidence>
<feature type="domain" description="Thiolase N-terminal" evidence="3">
    <location>
        <begin position="66"/>
        <end position="165"/>
    </location>
</feature>
<sequence>MKFSRVVLEAIGYELPTNVITSSWIEERLRPLYQRLFLQPGQLEALTGIKERRWWNPGHVNSHEATKAARKALEETDVPVSDIGALVYAGVCRDDFEPATACAVAANLGLPPTAMIYDISNACLGVLNGIVDIANRIELGQIKAGLIVACETAREITTIMIERMIAEGSMDFFKQALATLTGGSGAAGVVLTDGSYAPDRPRLVGATAMAAPQHHRMCRWGFDRHDPPRAPMMMETNAIGLLTHGKELITRLGQAFYQEMQWARETIDRLIPHQVANANRLAILEGLGISPDKDFSTFPFLGNMGTVSLPVTAAIAAERGVLQRGQRVAFMGIGSGLNSLMLGWQW</sequence>
<organism evidence="5 6">
    <name type="scientific">Candidatus Ozemobacter sibiricus</name>
    <dbReference type="NCBI Taxonomy" id="2268124"/>
    <lineage>
        <taxon>Bacteria</taxon>
        <taxon>Candidatus Ozemobacteria</taxon>
        <taxon>Candidatus Ozemobacterales</taxon>
        <taxon>Candidatus Ozemobacteraceae</taxon>
        <taxon>Candidatus Ozemobacter</taxon>
    </lineage>
</organism>